<reference evidence="3 4" key="1">
    <citation type="journal article" date="2014" name="Genome Announc.">
        <title>Complete Genome Sequence of Mycoplasma ovis Strain Michigan, a Hemoplasma of Sheep with Two Distinct 16S rRNA Genes.</title>
        <authorList>
            <person name="Deshuillers P.L."/>
            <person name="Santos A.P."/>
            <person name="do Nascimento N.C."/>
            <person name="Hampel J.A."/>
            <person name="Bergin I.L."/>
            <person name="Dyson M.C."/>
            <person name="Messick J.B."/>
        </authorList>
    </citation>
    <scope>NUCLEOTIDE SEQUENCE [LARGE SCALE GENOMIC DNA]</scope>
    <source>
        <strain evidence="3 4">Michigan</strain>
    </source>
</reference>
<feature type="compositionally biased region" description="Polar residues" evidence="1">
    <location>
        <begin position="75"/>
        <end position="84"/>
    </location>
</feature>
<evidence type="ECO:0000313" key="3">
    <source>
        <dbReference type="EMBL" id="AHC40467.1"/>
    </source>
</evidence>
<dbReference type="EMBL" id="CP006935">
    <property type="protein sequence ID" value="AHC40467.1"/>
    <property type="molecule type" value="Genomic_DNA"/>
</dbReference>
<dbReference type="Proteomes" id="UP000018745">
    <property type="component" value="Chromosome"/>
</dbReference>
<keyword evidence="4" id="KW-1185">Reference proteome</keyword>
<feature type="chain" id="PRO_5047474175" evidence="2">
    <location>
        <begin position="18"/>
        <end position="214"/>
    </location>
</feature>
<evidence type="ECO:0000256" key="1">
    <source>
        <dbReference type="SAM" id="MobiDB-lite"/>
    </source>
</evidence>
<evidence type="ECO:0000256" key="2">
    <source>
        <dbReference type="SAM" id="SignalP"/>
    </source>
</evidence>
<protein>
    <submittedName>
        <fullName evidence="3">Uncharacterized protein</fullName>
    </submittedName>
</protein>
<proteinExistence type="predicted"/>
<name>A0ABN4BNM3_9MOLU</name>
<accession>A0ABN4BNM3</accession>
<dbReference type="RefSeq" id="WP_024071477.1">
    <property type="nucleotide sequence ID" value="NC_023062.1"/>
</dbReference>
<keyword evidence="2" id="KW-0732">Signal</keyword>
<evidence type="ECO:0000313" key="4">
    <source>
        <dbReference type="Proteomes" id="UP000018745"/>
    </source>
</evidence>
<sequence length="214" mass="23498">MFLTLKGVLLGSSVAFSSAIPATLLTQTSLGKSVETKNESRGGEYRTSDDSDSSAKSSNLLSGKSEDMQKLNHFPPSTQNNLSEAQKYKNRVDNPSLCKDVLSSTSDKTKVEVCRDFLGKEGVEFMYHTDQIGIMPIRVANLQYTYKDFVVNFTRPDNYGMTNRRMTLSDDIISGKGIIPLSSVGGKQFTDKHCKAVGNLAISSINWTISCQIT</sequence>
<feature type="region of interest" description="Disordered" evidence="1">
    <location>
        <begin position="30"/>
        <end position="86"/>
    </location>
</feature>
<feature type="compositionally biased region" description="Basic and acidic residues" evidence="1">
    <location>
        <begin position="34"/>
        <end position="49"/>
    </location>
</feature>
<feature type="signal peptide" evidence="2">
    <location>
        <begin position="1"/>
        <end position="17"/>
    </location>
</feature>
<organism evidence="3 4">
    <name type="scientific">Mycoplasma ovis str. Michigan</name>
    <dbReference type="NCBI Taxonomy" id="1415773"/>
    <lineage>
        <taxon>Bacteria</taxon>
        <taxon>Bacillati</taxon>
        <taxon>Mycoplasmatota</taxon>
        <taxon>Mollicutes</taxon>
        <taxon>Mycoplasmataceae</taxon>
        <taxon>Mycoplasma</taxon>
    </lineage>
</organism>
<feature type="compositionally biased region" description="Low complexity" evidence="1">
    <location>
        <begin position="54"/>
        <end position="63"/>
    </location>
</feature>
<gene>
    <name evidence="3" type="ORF">OVS_03595</name>
</gene>